<sequence length="307" mass="35678">MVLTKVNGQNETIQNDQIEELHYGPGIVSKLRCRYMSLTLNQNNIKQRPSLDFLRRSTSLNNLISIAQTRDFSFFNNPIEESNNLHKINSNALEKSDKNTTYYQPAGYINHEKPPADMVRQKLKIFEPKDKCFKSQSNTVNNVQKNEFESRKTQNITQNNSNDEKYEPLFEIEQKCKSKSRLNECHLKTSKSILHGASQSIVYNFSRRQSIPSYLPANKLSFIPVLKIKFNDILTSTFEYPSEKYLNDQQIFTNGEIMEGKKISIPTRMVLLVPNNEKTEQTISQKDINKETQSYWSDETHTTDILF</sequence>
<dbReference type="VEuPathDB" id="VectorBase:CSON013246"/>
<organism evidence="1">
    <name type="scientific">Culicoides sonorensis</name>
    <name type="common">Biting midge</name>
    <dbReference type="NCBI Taxonomy" id="179676"/>
    <lineage>
        <taxon>Eukaryota</taxon>
        <taxon>Metazoa</taxon>
        <taxon>Ecdysozoa</taxon>
        <taxon>Arthropoda</taxon>
        <taxon>Hexapoda</taxon>
        <taxon>Insecta</taxon>
        <taxon>Pterygota</taxon>
        <taxon>Neoptera</taxon>
        <taxon>Endopterygota</taxon>
        <taxon>Diptera</taxon>
        <taxon>Nematocera</taxon>
        <taxon>Chironomoidea</taxon>
        <taxon>Ceratopogonidae</taxon>
        <taxon>Ceratopogoninae</taxon>
        <taxon>Culicoides</taxon>
        <taxon>Monoculicoides</taxon>
    </lineage>
</organism>
<name>A0A336KS53_CULSO</name>
<accession>A0A336KS53</accession>
<dbReference type="AlphaFoldDB" id="A0A336KS53"/>
<evidence type="ECO:0000313" key="2">
    <source>
        <dbReference type="EMBL" id="SSX26242.1"/>
    </source>
</evidence>
<evidence type="ECO:0000313" key="1">
    <source>
        <dbReference type="EMBL" id="SSX05883.1"/>
    </source>
</evidence>
<protein>
    <submittedName>
        <fullName evidence="1">CSON013246 protein</fullName>
    </submittedName>
</protein>
<dbReference type="EMBL" id="UFQS01000660">
    <property type="protein sequence ID" value="SSX05883.1"/>
    <property type="molecule type" value="Genomic_DNA"/>
</dbReference>
<dbReference type="EMBL" id="UFQT01000660">
    <property type="protein sequence ID" value="SSX26242.1"/>
    <property type="molecule type" value="Genomic_DNA"/>
</dbReference>
<reference evidence="1" key="1">
    <citation type="submission" date="2018-04" db="EMBL/GenBank/DDBJ databases">
        <authorList>
            <person name="Go L.Y."/>
            <person name="Mitchell J.A."/>
        </authorList>
    </citation>
    <scope>NUCLEOTIDE SEQUENCE</scope>
    <source>
        <tissue evidence="1">Whole organism</tissue>
    </source>
</reference>
<reference evidence="2" key="2">
    <citation type="submission" date="2018-07" db="EMBL/GenBank/DDBJ databases">
        <authorList>
            <person name="Quirk P.G."/>
            <person name="Krulwich T.A."/>
        </authorList>
    </citation>
    <scope>NUCLEOTIDE SEQUENCE</scope>
</reference>
<proteinExistence type="predicted"/>
<gene>
    <name evidence="1" type="primary">CSON013246</name>
</gene>